<dbReference type="AlphaFoldDB" id="A0A8S1UWY6"/>
<evidence type="ECO:0000313" key="2">
    <source>
        <dbReference type="Proteomes" id="UP000683925"/>
    </source>
</evidence>
<protein>
    <submittedName>
        <fullName evidence="1">Uncharacterized protein</fullName>
    </submittedName>
</protein>
<accession>A0A8S1UWY6</accession>
<sequence length="75" mass="9023">MIVKFIFKLKEILKISHSEMSNLQPKSIFEELKMLNIIQQITCLKGIQKTILYFDKLQTLVESERQQYCFKRIEL</sequence>
<name>A0A8S1UWY6_PAROT</name>
<keyword evidence="2" id="KW-1185">Reference proteome</keyword>
<gene>
    <name evidence="1" type="ORF">POCTA_138.1.T0540043</name>
</gene>
<dbReference type="EMBL" id="CAJJDP010000054">
    <property type="protein sequence ID" value="CAD8169628.1"/>
    <property type="molecule type" value="Genomic_DNA"/>
</dbReference>
<organism evidence="1 2">
    <name type="scientific">Paramecium octaurelia</name>
    <dbReference type="NCBI Taxonomy" id="43137"/>
    <lineage>
        <taxon>Eukaryota</taxon>
        <taxon>Sar</taxon>
        <taxon>Alveolata</taxon>
        <taxon>Ciliophora</taxon>
        <taxon>Intramacronucleata</taxon>
        <taxon>Oligohymenophorea</taxon>
        <taxon>Peniculida</taxon>
        <taxon>Parameciidae</taxon>
        <taxon>Paramecium</taxon>
    </lineage>
</organism>
<reference evidence="1" key="1">
    <citation type="submission" date="2021-01" db="EMBL/GenBank/DDBJ databases">
        <authorList>
            <consortium name="Genoscope - CEA"/>
            <person name="William W."/>
        </authorList>
    </citation>
    <scope>NUCLEOTIDE SEQUENCE</scope>
</reference>
<evidence type="ECO:0000313" key="1">
    <source>
        <dbReference type="EMBL" id="CAD8169628.1"/>
    </source>
</evidence>
<dbReference type="Proteomes" id="UP000683925">
    <property type="component" value="Unassembled WGS sequence"/>
</dbReference>
<comment type="caution">
    <text evidence="1">The sequence shown here is derived from an EMBL/GenBank/DDBJ whole genome shotgun (WGS) entry which is preliminary data.</text>
</comment>
<proteinExistence type="predicted"/>